<protein>
    <submittedName>
        <fullName evidence="3">Reverse transcriptase domain-containing protein</fullName>
    </submittedName>
</protein>
<keyword evidence="3" id="KW-0695">RNA-directed DNA polymerase</keyword>
<feature type="domain" description="DUF4283" evidence="2">
    <location>
        <begin position="152"/>
        <end position="190"/>
    </location>
</feature>
<dbReference type="PANTHER" id="PTHR31286:SF99">
    <property type="entry name" value="DUF4283 DOMAIN-CONTAINING PROTEIN"/>
    <property type="match status" value="1"/>
</dbReference>
<feature type="compositionally biased region" description="Polar residues" evidence="1">
    <location>
        <begin position="17"/>
        <end position="45"/>
    </location>
</feature>
<evidence type="ECO:0000313" key="3">
    <source>
        <dbReference type="EMBL" id="GJT43502.1"/>
    </source>
</evidence>
<accession>A0ABQ5DYP7</accession>
<dbReference type="InterPro" id="IPR025558">
    <property type="entry name" value="DUF4283"/>
</dbReference>
<comment type="caution">
    <text evidence="3">The sequence shown here is derived from an EMBL/GenBank/DDBJ whole genome shotgun (WGS) entry which is preliminary data.</text>
</comment>
<reference evidence="3" key="1">
    <citation type="journal article" date="2022" name="Int. J. Mol. Sci.">
        <title>Draft Genome of Tanacetum Coccineum: Genomic Comparison of Closely Related Tanacetum-Family Plants.</title>
        <authorList>
            <person name="Yamashiro T."/>
            <person name="Shiraishi A."/>
            <person name="Nakayama K."/>
            <person name="Satake H."/>
        </authorList>
    </citation>
    <scope>NUCLEOTIDE SEQUENCE</scope>
</reference>
<evidence type="ECO:0000256" key="1">
    <source>
        <dbReference type="SAM" id="MobiDB-lite"/>
    </source>
</evidence>
<dbReference type="GO" id="GO:0003964">
    <property type="term" value="F:RNA-directed DNA polymerase activity"/>
    <property type="evidence" value="ECO:0007669"/>
    <property type="project" value="UniProtKB-KW"/>
</dbReference>
<proteinExistence type="predicted"/>
<sequence length="444" mass="49246">MEKGFFNGRGVKEKENNANSRTRVTVVPTCSPNVPSNATDTPNTSLETSASVYSTSQDTSSPSVVQIGIPTVGNTRPVSYINVVPTEPITLAGNGVVSFASLVKNEAVTNNVKFRSLDSDKPNNAKAEVKIPKASILDVHSRFRFSLYGYFGFFFFKFASIEGMIGVLKNGPWFIRPAPIILKKWTPNANVLKEDHNSVLIWVRFHDIPIVAFTADGLSVMATKLGNPIMLDSYTSSMCLQSWGRMDYAGAFIDTKADRELNKDMVIVIPKVKDDGEVLYTVRVEYECEPPRCGVCMVFGHNDMLCPKWPTEKPNKQHTNHDGFQHPSFSHAKKVVQDVVGSAFYSSSNTPLVTWINDLKSQMIEEKLVLLDEDGKPLKPSKSTLPSSSNVVSKKVDDLVNEDNDSEVEEVYDETATYMASMSFNVNKASKSDSEEGYKILYEQ</sequence>
<name>A0ABQ5DYP7_9ASTR</name>
<dbReference type="PANTHER" id="PTHR31286">
    <property type="entry name" value="GLYCINE-RICH CELL WALL STRUCTURAL PROTEIN 1.8-LIKE"/>
    <property type="match status" value="1"/>
</dbReference>
<keyword evidence="3" id="KW-0548">Nucleotidyltransferase</keyword>
<feature type="region of interest" description="Disordered" evidence="1">
    <location>
        <begin position="375"/>
        <end position="394"/>
    </location>
</feature>
<evidence type="ECO:0000259" key="2">
    <source>
        <dbReference type="Pfam" id="PF14111"/>
    </source>
</evidence>
<dbReference type="InterPro" id="IPR040256">
    <property type="entry name" value="At4g02000-like"/>
</dbReference>
<reference evidence="3" key="2">
    <citation type="submission" date="2022-01" db="EMBL/GenBank/DDBJ databases">
        <authorList>
            <person name="Yamashiro T."/>
            <person name="Shiraishi A."/>
            <person name="Satake H."/>
            <person name="Nakayama K."/>
        </authorList>
    </citation>
    <scope>NUCLEOTIDE SEQUENCE</scope>
</reference>
<feature type="region of interest" description="Disordered" evidence="1">
    <location>
        <begin position="1"/>
        <end position="45"/>
    </location>
</feature>
<dbReference type="Pfam" id="PF14111">
    <property type="entry name" value="DUF4283"/>
    <property type="match status" value="1"/>
</dbReference>
<gene>
    <name evidence="3" type="ORF">Tco_0952217</name>
</gene>
<keyword evidence="4" id="KW-1185">Reference proteome</keyword>
<evidence type="ECO:0000313" key="4">
    <source>
        <dbReference type="Proteomes" id="UP001151760"/>
    </source>
</evidence>
<feature type="compositionally biased region" description="Low complexity" evidence="1">
    <location>
        <begin position="378"/>
        <end position="393"/>
    </location>
</feature>
<dbReference type="EMBL" id="BQNB010015735">
    <property type="protein sequence ID" value="GJT43502.1"/>
    <property type="molecule type" value="Genomic_DNA"/>
</dbReference>
<organism evidence="3 4">
    <name type="scientific">Tanacetum coccineum</name>
    <dbReference type="NCBI Taxonomy" id="301880"/>
    <lineage>
        <taxon>Eukaryota</taxon>
        <taxon>Viridiplantae</taxon>
        <taxon>Streptophyta</taxon>
        <taxon>Embryophyta</taxon>
        <taxon>Tracheophyta</taxon>
        <taxon>Spermatophyta</taxon>
        <taxon>Magnoliopsida</taxon>
        <taxon>eudicotyledons</taxon>
        <taxon>Gunneridae</taxon>
        <taxon>Pentapetalae</taxon>
        <taxon>asterids</taxon>
        <taxon>campanulids</taxon>
        <taxon>Asterales</taxon>
        <taxon>Asteraceae</taxon>
        <taxon>Asteroideae</taxon>
        <taxon>Anthemideae</taxon>
        <taxon>Anthemidinae</taxon>
        <taxon>Tanacetum</taxon>
    </lineage>
</organism>
<dbReference type="Proteomes" id="UP001151760">
    <property type="component" value="Unassembled WGS sequence"/>
</dbReference>
<keyword evidence="3" id="KW-0808">Transferase</keyword>